<feature type="compositionally biased region" description="Basic and acidic residues" evidence="4">
    <location>
        <begin position="254"/>
        <end position="266"/>
    </location>
</feature>
<name>C9SJX9_VERA1</name>
<keyword evidence="1" id="KW-0479">Metal-binding</keyword>
<dbReference type="eggNOG" id="ENOG502S8YW">
    <property type="taxonomic scope" value="Eukaryota"/>
</dbReference>
<evidence type="ECO:0000256" key="2">
    <source>
        <dbReference type="ARBA" id="ARBA00022771"/>
    </source>
</evidence>
<organism evidence="7">
    <name type="scientific">Verticillium alfalfae (strain VaMs.102 / ATCC MYA-4576 / FGSC 10136)</name>
    <name type="common">Verticillium wilt of alfalfa</name>
    <name type="synonym">Verticillium albo-atrum</name>
    <dbReference type="NCBI Taxonomy" id="526221"/>
    <lineage>
        <taxon>Eukaryota</taxon>
        <taxon>Fungi</taxon>
        <taxon>Dikarya</taxon>
        <taxon>Ascomycota</taxon>
        <taxon>Pezizomycotina</taxon>
        <taxon>Sordariomycetes</taxon>
        <taxon>Hypocreomycetidae</taxon>
        <taxon>Glomerellales</taxon>
        <taxon>Plectosphaerellaceae</taxon>
        <taxon>Verticillium</taxon>
    </lineage>
</organism>
<dbReference type="PANTHER" id="PTHR14296:SF3">
    <property type="entry name" value="DIKAR, ISOFORM F"/>
    <property type="match status" value="1"/>
</dbReference>
<keyword evidence="7" id="KW-1185">Reference proteome</keyword>
<keyword evidence="2" id="KW-0863">Zinc-finger</keyword>
<dbReference type="InterPro" id="IPR001965">
    <property type="entry name" value="Znf_PHD"/>
</dbReference>
<feature type="region of interest" description="Disordered" evidence="4">
    <location>
        <begin position="211"/>
        <end position="266"/>
    </location>
</feature>
<dbReference type="InterPro" id="IPR019786">
    <property type="entry name" value="Zinc_finger_PHD-type_CS"/>
</dbReference>
<evidence type="ECO:0000259" key="5">
    <source>
        <dbReference type="SMART" id="SM00249"/>
    </source>
</evidence>
<dbReference type="SMART" id="SM00249">
    <property type="entry name" value="PHD"/>
    <property type="match status" value="1"/>
</dbReference>
<proteinExistence type="predicted"/>
<accession>C9SJX9</accession>
<feature type="compositionally biased region" description="Polar residues" evidence="4">
    <location>
        <begin position="415"/>
        <end position="426"/>
    </location>
</feature>
<feature type="region of interest" description="Disordered" evidence="4">
    <location>
        <begin position="531"/>
        <end position="552"/>
    </location>
</feature>
<dbReference type="EMBL" id="DS985219">
    <property type="protein sequence ID" value="EEY18997.1"/>
    <property type="molecule type" value="Genomic_DNA"/>
</dbReference>
<dbReference type="PROSITE" id="PS01359">
    <property type="entry name" value="ZF_PHD_1"/>
    <property type="match status" value="1"/>
</dbReference>
<dbReference type="SUPFAM" id="SSF57903">
    <property type="entry name" value="FYVE/PHD zinc finger"/>
    <property type="match status" value="1"/>
</dbReference>
<dbReference type="PANTHER" id="PTHR14296">
    <property type="entry name" value="REMODELING AND SPACING FACTOR 1"/>
    <property type="match status" value="1"/>
</dbReference>
<dbReference type="OrthoDB" id="303107at2759"/>
<dbReference type="RefSeq" id="XP_003003993.1">
    <property type="nucleotide sequence ID" value="XM_003003947.1"/>
</dbReference>
<dbReference type="STRING" id="526221.C9SJX9"/>
<dbReference type="InterPro" id="IPR013083">
    <property type="entry name" value="Znf_RING/FYVE/PHD"/>
</dbReference>
<dbReference type="HOGENOM" id="CLU_015602_1_0_1"/>
<dbReference type="OMA" id="PQARTTI"/>
<feature type="compositionally biased region" description="Basic and acidic residues" evidence="4">
    <location>
        <begin position="350"/>
        <end position="362"/>
    </location>
</feature>
<dbReference type="GO" id="GO:0008270">
    <property type="term" value="F:zinc ion binding"/>
    <property type="evidence" value="ECO:0007669"/>
    <property type="project" value="UniProtKB-KW"/>
</dbReference>
<dbReference type="Pfam" id="PF00628">
    <property type="entry name" value="PHD"/>
    <property type="match status" value="1"/>
</dbReference>
<dbReference type="AlphaFoldDB" id="C9SJX9"/>
<evidence type="ECO:0000313" key="6">
    <source>
        <dbReference type="EMBL" id="EEY18997.1"/>
    </source>
</evidence>
<feature type="region of interest" description="Disordered" evidence="4">
    <location>
        <begin position="572"/>
        <end position="741"/>
    </location>
</feature>
<feature type="compositionally biased region" description="Polar residues" evidence="4">
    <location>
        <begin position="621"/>
        <end position="635"/>
    </location>
</feature>
<feature type="compositionally biased region" description="Basic and acidic residues" evidence="4">
    <location>
        <begin position="572"/>
        <end position="595"/>
    </location>
</feature>
<feature type="domain" description="Zinc finger PHD-type" evidence="5">
    <location>
        <begin position="464"/>
        <end position="512"/>
    </location>
</feature>
<feature type="region of interest" description="Disordered" evidence="4">
    <location>
        <begin position="343"/>
        <end position="362"/>
    </location>
</feature>
<keyword evidence="3" id="KW-0862">Zinc</keyword>
<dbReference type="InterPro" id="IPR019787">
    <property type="entry name" value="Znf_PHD-finger"/>
</dbReference>
<feature type="compositionally biased region" description="Basic and acidic residues" evidence="4">
    <location>
        <begin position="404"/>
        <end position="413"/>
    </location>
</feature>
<evidence type="ECO:0000256" key="1">
    <source>
        <dbReference type="ARBA" id="ARBA00022723"/>
    </source>
</evidence>
<sequence length="741" mass="83455">MVSSSKRAIHEVSGDVVADEDVPLLHRIRNMWQFANLCQWIYLFGKVVKLDDRLDTEVGHLRAEPITPLYTGFHPTTTLTRCQEIEAECLKPNSLVPQEIGLALLKNVSSHRGLTHEIFDEYTRRQYMAKAPEKNPFGTQEIPAKFAEFDALTKIRVLQQLTQWVMRHPDRLREKMGEPKDVEQTNWRIEPIGWDADDRTYYVLDDNRVYRMTDAPPPTPPKKKTKTTRQGRRASKRRRTTTSVEADDTDDPIEAPKRASEGLGRQDEDFGGMLWECVAITLDDVRGLIASFAKTRDENEKVLKSQLEEHLLPILEKQEESRKRKALQRERELINLSKMVNAKRSSRLANKHEQQLAEEQAREEEQLRAVEEAAARKAELKQIKLEAERNRRLASRENRLKDREARRLKHEDELSNLSEDSRSASQGPGRLSDRQRRAEILRTKQALQILDHEDEGDDWIFDCVCGVYGQVDDGTHSIACEQCNVWQHSKCVGVREDEAEESDFHFICSSCRRAKNDDPQARTTIRLKINRPRTDAPLDTAPDFEQSSIGAAEKKKPAVDLFDSKAELGTRAVTDKDLDESKTPSDLEAPVHVEPEPVPVTPGMTKSDGLPATSFPPLNHASVNETPMLRGSTSPMRPADGLSSPISRSILATPILSQEGKRVEAAHASTLPSTESGFSPTKQSPAPLPRPRSASSKTSSVPAVFPPAMTLAPSPQQPILTPPEKQAEPARPQPSDIFRAS</sequence>
<feature type="compositionally biased region" description="Basic residues" evidence="4">
    <location>
        <begin position="221"/>
        <end position="240"/>
    </location>
</feature>
<feature type="compositionally biased region" description="Polar residues" evidence="4">
    <location>
        <begin position="670"/>
        <end position="683"/>
    </location>
</feature>
<dbReference type="Gene3D" id="3.30.40.10">
    <property type="entry name" value="Zinc/RING finger domain, C3HC4 (zinc finger)"/>
    <property type="match status" value="1"/>
</dbReference>
<dbReference type="GO" id="GO:0031213">
    <property type="term" value="C:RSF complex"/>
    <property type="evidence" value="ECO:0007669"/>
    <property type="project" value="InterPro"/>
</dbReference>
<dbReference type="InterPro" id="IPR028938">
    <property type="entry name" value="Rsf1-like"/>
</dbReference>
<feature type="region of interest" description="Disordered" evidence="4">
    <location>
        <begin position="404"/>
        <end position="436"/>
    </location>
</feature>
<evidence type="ECO:0000256" key="3">
    <source>
        <dbReference type="ARBA" id="ARBA00022833"/>
    </source>
</evidence>
<dbReference type="InterPro" id="IPR011011">
    <property type="entry name" value="Znf_FYVE_PHD"/>
</dbReference>
<evidence type="ECO:0000256" key="4">
    <source>
        <dbReference type="SAM" id="MobiDB-lite"/>
    </source>
</evidence>
<protein>
    <recommendedName>
        <fullName evidence="5">Zinc finger PHD-type domain-containing protein</fullName>
    </recommendedName>
</protein>
<gene>
    <name evidence="6" type="ORF">VDBG_05106</name>
</gene>
<dbReference type="GO" id="GO:0006355">
    <property type="term" value="P:regulation of DNA-templated transcription"/>
    <property type="evidence" value="ECO:0007669"/>
    <property type="project" value="InterPro"/>
</dbReference>
<evidence type="ECO:0000313" key="7">
    <source>
        <dbReference type="Proteomes" id="UP000008698"/>
    </source>
</evidence>
<dbReference type="KEGG" id="val:VDBG_05106"/>
<dbReference type="GeneID" id="9535749"/>
<dbReference type="Proteomes" id="UP000008698">
    <property type="component" value="Unassembled WGS sequence"/>
</dbReference>
<reference evidence="7" key="1">
    <citation type="journal article" date="2011" name="PLoS Pathog.">
        <title>Comparative genomics yields insights into niche adaptation of plant vascular wilt pathogens.</title>
        <authorList>
            <person name="Klosterman S.J."/>
            <person name="Subbarao K.V."/>
            <person name="Kang S."/>
            <person name="Veronese P."/>
            <person name="Gold S.E."/>
            <person name="Thomma B.P.H.J."/>
            <person name="Chen Z."/>
            <person name="Henrissat B."/>
            <person name="Lee Y.-H."/>
            <person name="Park J."/>
            <person name="Garcia-Pedrajas M.D."/>
            <person name="Barbara D.J."/>
            <person name="Anchieta A."/>
            <person name="de Jonge R."/>
            <person name="Santhanam P."/>
            <person name="Maruthachalam K."/>
            <person name="Atallah Z."/>
            <person name="Amyotte S.G."/>
            <person name="Paz Z."/>
            <person name="Inderbitzin P."/>
            <person name="Hayes R.J."/>
            <person name="Heiman D.I."/>
            <person name="Young S."/>
            <person name="Zeng Q."/>
            <person name="Engels R."/>
            <person name="Galagan J."/>
            <person name="Cuomo C.A."/>
            <person name="Dobinson K.F."/>
            <person name="Ma L.-J."/>
        </authorList>
    </citation>
    <scope>NUCLEOTIDE SEQUENCE [LARGE SCALE GENOMIC DNA]</scope>
    <source>
        <strain evidence="7">VaMs.102 / ATCC MYA-4576 / FGSC 10136</strain>
    </source>
</reference>